<dbReference type="NCBIfam" id="TIGR00088">
    <property type="entry name" value="trmD"/>
    <property type="match status" value="1"/>
</dbReference>
<comment type="caution">
    <text evidence="19">The sequence shown here is derived from an EMBL/GenBank/DDBJ whole genome shotgun (WGS) entry which is preliminary data.</text>
</comment>
<evidence type="ECO:0000256" key="3">
    <source>
        <dbReference type="ARBA" id="ARBA00007630"/>
    </source>
</evidence>
<dbReference type="EMBL" id="JQIF01000035">
    <property type="protein sequence ID" value="KGJ53695.1"/>
    <property type="molecule type" value="Genomic_DNA"/>
</dbReference>
<dbReference type="RefSeq" id="WP_044904866.1">
    <property type="nucleotide sequence ID" value="NZ_JQIF01000035.1"/>
</dbReference>
<proteinExistence type="inferred from homology"/>
<comment type="subunit">
    <text evidence="4 15 17">Homodimer.</text>
</comment>
<evidence type="ECO:0000256" key="14">
    <source>
        <dbReference type="ARBA" id="ARBA00047783"/>
    </source>
</evidence>
<accession>A0A099I7J3</accession>
<evidence type="ECO:0000256" key="4">
    <source>
        <dbReference type="ARBA" id="ARBA00011738"/>
    </source>
</evidence>
<dbReference type="FunFam" id="3.40.1280.10:FF:000001">
    <property type="entry name" value="tRNA (guanine-N(1)-)-methyltransferase"/>
    <property type="match status" value="1"/>
</dbReference>
<dbReference type="GO" id="GO:0052906">
    <property type="term" value="F:tRNA (guanine(37)-N1)-methyltransferase activity"/>
    <property type="evidence" value="ECO:0007669"/>
    <property type="project" value="UniProtKB-UniRule"/>
</dbReference>
<evidence type="ECO:0000256" key="13">
    <source>
        <dbReference type="ARBA" id="ARBA00033392"/>
    </source>
</evidence>
<comment type="similarity">
    <text evidence="3 15 17">Belongs to the RNA methyltransferase TrmD family.</text>
</comment>
<feature type="binding site" evidence="15 16">
    <location>
        <position position="111"/>
    </location>
    <ligand>
        <name>S-adenosyl-L-methionine</name>
        <dbReference type="ChEBI" id="CHEBI:59789"/>
    </ligand>
</feature>
<evidence type="ECO:0000256" key="6">
    <source>
        <dbReference type="ARBA" id="ARBA00014679"/>
    </source>
</evidence>
<dbReference type="EC" id="2.1.1.228" evidence="5 15"/>
<dbReference type="PIRSF" id="PIRSF000386">
    <property type="entry name" value="tRNA_mtase"/>
    <property type="match status" value="1"/>
</dbReference>
<evidence type="ECO:0000313" key="19">
    <source>
        <dbReference type="EMBL" id="KGJ53695.1"/>
    </source>
</evidence>
<dbReference type="SUPFAM" id="SSF75217">
    <property type="entry name" value="alpha/beta knot"/>
    <property type="match status" value="1"/>
</dbReference>
<dbReference type="GO" id="GO:0002939">
    <property type="term" value="P:tRNA N1-guanine methylation"/>
    <property type="evidence" value="ECO:0007669"/>
    <property type="project" value="TreeGrafter"/>
</dbReference>
<evidence type="ECO:0000256" key="8">
    <source>
        <dbReference type="ARBA" id="ARBA00022603"/>
    </source>
</evidence>
<dbReference type="Gene3D" id="1.10.1270.20">
    <property type="entry name" value="tRNA(m1g37)methyltransferase, domain 2"/>
    <property type="match status" value="1"/>
</dbReference>
<evidence type="ECO:0000256" key="15">
    <source>
        <dbReference type="HAMAP-Rule" id="MF_00605"/>
    </source>
</evidence>
<feature type="binding site" evidence="15 16">
    <location>
        <begin position="130"/>
        <end position="135"/>
    </location>
    <ligand>
        <name>S-adenosyl-L-methionine</name>
        <dbReference type="ChEBI" id="CHEBI:59789"/>
    </ligand>
</feature>
<dbReference type="NCBIfam" id="NF000648">
    <property type="entry name" value="PRK00026.1"/>
    <property type="match status" value="1"/>
</dbReference>
<evidence type="ECO:0000256" key="7">
    <source>
        <dbReference type="ARBA" id="ARBA00022490"/>
    </source>
</evidence>
<dbReference type="HAMAP" id="MF_00605">
    <property type="entry name" value="TrmD"/>
    <property type="match status" value="1"/>
</dbReference>
<dbReference type="AlphaFoldDB" id="A0A099I7J3"/>
<keyword evidence="10 15" id="KW-0949">S-adenosyl-L-methionine</keyword>
<sequence length="245" mass="28163">MKITVLTLFPEFFDSFRSTSIIKRALEQQLVEFETVDFRAFTLDRHNHVDDTPCGGGQGMVLSCQPIVDCLKSVRSEDSFVIMMTPQGNRFDQKLAHRFASEIKHLIILCGHYEGFDERIRSFVDMEVSLGDFVLTGGEGAALVISDAVIRLLDHVIKEESHSDDSFENGLLEYPQFTRPIEYEGMRVPDVLLSGHHANIRKWRLKESLKKTMEKRPDLLKNREFTKEERKLLDEIEAEKEQGEG</sequence>
<dbReference type="Gene3D" id="3.40.1280.10">
    <property type="match status" value="1"/>
</dbReference>
<evidence type="ECO:0000256" key="9">
    <source>
        <dbReference type="ARBA" id="ARBA00022679"/>
    </source>
</evidence>
<comment type="subcellular location">
    <subcellularLocation>
        <location evidence="2 15 17">Cytoplasm</location>
    </subcellularLocation>
</comment>
<dbReference type="GO" id="GO:0005829">
    <property type="term" value="C:cytosol"/>
    <property type="evidence" value="ECO:0007669"/>
    <property type="project" value="TreeGrafter"/>
</dbReference>
<keyword evidence="9 15" id="KW-0808">Transferase</keyword>
<evidence type="ECO:0000313" key="20">
    <source>
        <dbReference type="Proteomes" id="UP000030008"/>
    </source>
</evidence>
<dbReference type="CDD" id="cd18080">
    <property type="entry name" value="TrmD-like"/>
    <property type="match status" value="1"/>
</dbReference>
<name>A0A099I7J3_CLOIN</name>
<dbReference type="InterPro" id="IPR016009">
    <property type="entry name" value="tRNA_MeTrfase_TRMD/TRM10"/>
</dbReference>
<comment type="function">
    <text evidence="1 15 17">Specifically methylates guanosine-37 in various tRNAs.</text>
</comment>
<evidence type="ECO:0000256" key="1">
    <source>
        <dbReference type="ARBA" id="ARBA00002634"/>
    </source>
</evidence>
<keyword evidence="7 15" id="KW-0963">Cytoplasm</keyword>
<evidence type="ECO:0000256" key="11">
    <source>
        <dbReference type="ARBA" id="ARBA00022694"/>
    </source>
</evidence>
<dbReference type="InterPro" id="IPR029028">
    <property type="entry name" value="Alpha/beta_knot_MTases"/>
</dbReference>
<dbReference type="PANTHER" id="PTHR46417">
    <property type="entry name" value="TRNA (GUANINE-N(1)-)-METHYLTRANSFERASE"/>
    <property type="match status" value="1"/>
</dbReference>
<evidence type="ECO:0000256" key="12">
    <source>
        <dbReference type="ARBA" id="ARBA00029736"/>
    </source>
</evidence>
<dbReference type="Proteomes" id="UP000030008">
    <property type="component" value="Unassembled WGS sequence"/>
</dbReference>
<evidence type="ECO:0000256" key="2">
    <source>
        <dbReference type="ARBA" id="ARBA00004496"/>
    </source>
</evidence>
<organism evidence="19 20">
    <name type="scientific">Clostridium innocuum</name>
    <dbReference type="NCBI Taxonomy" id="1522"/>
    <lineage>
        <taxon>Bacteria</taxon>
        <taxon>Bacillati</taxon>
        <taxon>Bacillota</taxon>
        <taxon>Clostridia</taxon>
        <taxon>Eubacteriales</taxon>
        <taxon>Clostridiaceae</taxon>
        <taxon>Clostridium</taxon>
    </lineage>
</organism>
<reference evidence="19 20" key="1">
    <citation type="submission" date="2014-08" db="EMBL/GenBank/DDBJ databases">
        <title>Clostridium innocuum, an unnegligible vancomycin-resistant pathogen causing extra-intestinal infections.</title>
        <authorList>
            <person name="Feng Y."/>
            <person name="Chiu C.-H."/>
        </authorList>
    </citation>
    <scope>NUCLEOTIDE SEQUENCE [LARGE SCALE GENOMIC DNA]</scope>
    <source>
        <strain evidence="19 20">AN88</strain>
    </source>
</reference>
<feature type="domain" description="tRNA methyltransferase TRMD/TRM10-type" evidence="18">
    <location>
        <begin position="1"/>
        <end position="221"/>
    </location>
</feature>
<protein>
    <recommendedName>
        <fullName evidence="6 15">tRNA (guanine-N(1)-)-methyltransferase</fullName>
        <ecNumber evidence="5 15">2.1.1.228</ecNumber>
    </recommendedName>
    <alternativeName>
        <fullName evidence="12 15">M1G-methyltransferase</fullName>
    </alternativeName>
    <alternativeName>
        <fullName evidence="13 15">tRNA [GM37] methyltransferase</fullName>
    </alternativeName>
</protein>
<dbReference type="InterPro" id="IPR023148">
    <property type="entry name" value="tRNA_m1G_MeTrfase_C_sf"/>
</dbReference>
<evidence type="ECO:0000256" key="17">
    <source>
        <dbReference type="RuleBase" id="RU003464"/>
    </source>
</evidence>
<evidence type="ECO:0000256" key="10">
    <source>
        <dbReference type="ARBA" id="ARBA00022691"/>
    </source>
</evidence>
<dbReference type="Pfam" id="PF01746">
    <property type="entry name" value="tRNA_m1G_MT"/>
    <property type="match status" value="1"/>
</dbReference>
<dbReference type="InterPro" id="IPR029026">
    <property type="entry name" value="tRNA_m1G_MTases_N"/>
</dbReference>
<gene>
    <name evidence="15" type="primary">trmD</name>
    <name evidence="19" type="ORF">CIAN88_07875</name>
</gene>
<dbReference type="FunFam" id="1.10.1270.20:FF:000001">
    <property type="entry name" value="tRNA (guanine-N(1)-)-methyltransferase"/>
    <property type="match status" value="1"/>
</dbReference>
<keyword evidence="8 15" id="KW-0489">Methyltransferase</keyword>
<dbReference type="InterPro" id="IPR002649">
    <property type="entry name" value="tRNA_m1G_MeTrfase_TrmD"/>
</dbReference>
<keyword evidence="11 15" id="KW-0819">tRNA processing</keyword>
<evidence type="ECO:0000256" key="16">
    <source>
        <dbReference type="PIRSR" id="PIRSR000386-1"/>
    </source>
</evidence>
<evidence type="ECO:0000256" key="5">
    <source>
        <dbReference type="ARBA" id="ARBA00012807"/>
    </source>
</evidence>
<dbReference type="PANTHER" id="PTHR46417:SF1">
    <property type="entry name" value="TRNA (GUANINE-N(1)-)-METHYLTRANSFERASE"/>
    <property type="match status" value="1"/>
</dbReference>
<comment type="catalytic activity">
    <reaction evidence="14 15 17">
        <text>guanosine(37) in tRNA + S-adenosyl-L-methionine = N(1)-methylguanosine(37) in tRNA + S-adenosyl-L-homocysteine + H(+)</text>
        <dbReference type="Rhea" id="RHEA:36899"/>
        <dbReference type="Rhea" id="RHEA-COMP:10145"/>
        <dbReference type="Rhea" id="RHEA-COMP:10147"/>
        <dbReference type="ChEBI" id="CHEBI:15378"/>
        <dbReference type="ChEBI" id="CHEBI:57856"/>
        <dbReference type="ChEBI" id="CHEBI:59789"/>
        <dbReference type="ChEBI" id="CHEBI:73542"/>
        <dbReference type="ChEBI" id="CHEBI:74269"/>
        <dbReference type="EC" id="2.1.1.228"/>
    </reaction>
</comment>
<evidence type="ECO:0000259" key="18">
    <source>
        <dbReference type="Pfam" id="PF01746"/>
    </source>
</evidence>